<comment type="caution">
    <text evidence="2">The sequence shown here is derived from an EMBL/GenBank/DDBJ whole genome shotgun (WGS) entry which is preliminary data.</text>
</comment>
<dbReference type="InterPro" id="IPR051860">
    <property type="entry name" value="Plasmodium_CSP_Invasion"/>
</dbReference>
<dbReference type="AlphaFoldDB" id="A0A834AFC9"/>
<feature type="region of interest" description="Disordered" evidence="1">
    <location>
        <begin position="65"/>
        <end position="89"/>
    </location>
</feature>
<feature type="region of interest" description="Disordered" evidence="1">
    <location>
        <begin position="122"/>
        <end position="144"/>
    </location>
</feature>
<accession>A0A834AFC9</accession>
<dbReference type="EMBL" id="JABVXQ010000005">
    <property type="protein sequence ID" value="KAF6109874.1"/>
    <property type="molecule type" value="Genomic_DNA"/>
</dbReference>
<organism evidence="2 3">
    <name type="scientific">Phyllostomus discolor</name>
    <name type="common">pale spear-nosed bat</name>
    <dbReference type="NCBI Taxonomy" id="89673"/>
    <lineage>
        <taxon>Eukaryota</taxon>
        <taxon>Metazoa</taxon>
        <taxon>Chordata</taxon>
        <taxon>Craniata</taxon>
        <taxon>Vertebrata</taxon>
        <taxon>Euteleostomi</taxon>
        <taxon>Mammalia</taxon>
        <taxon>Eutheria</taxon>
        <taxon>Laurasiatheria</taxon>
        <taxon>Chiroptera</taxon>
        <taxon>Yangochiroptera</taxon>
        <taxon>Phyllostomidae</taxon>
        <taxon>Phyllostominae</taxon>
        <taxon>Phyllostomus</taxon>
    </lineage>
</organism>
<gene>
    <name evidence="2" type="ORF">HJG60_011065</name>
</gene>
<name>A0A834AFC9_9CHIR</name>
<evidence type="ECO:0000313" key="2">
    <source>
        <dbReference type="EMBL" id="KAF6109874.1"/>
    </source>
</evidence>
<evidence type="ECO:0000256" key="1">
    <source>
        <dbReference type="SAM" id="MobiDB-lite"/>
    </source>
</evidence>
<reference evidence="2 3" key="1">
    <citation type="journal article" date="2020" name="Nature">
        <title>Six reference-quality genomes reveal evolution of bat adaptations.</title>
        <authorList>
            <person name="Jebb D."/>
            <person name="Huang Z."/>
            <person name="Pippel M."/>
            <person name="Hughes G.M."/>
            <person name="Lavrichenko K."/>
            <person name="Devanna P."/>
            <person name="Winkler S."/>
            <person name="Jermiin L.S."/>
            <person name="Skirmuntt E.C."/>
            <person name="Katzourakis A."/>
            <person name="Burkitt-Gray L."/>
            <person name="Ray D.A."/>
            <person name="Sullivan K.A.M."/>
            <person name="Roscito J.G."/>
            <person name="Kirilenko B.M."/>
            <person name="Davalos L.M."/>
            <person name="Corthals A.P."/>
            <person name="Power M.L."/>
            <person name="Jones G."/>
            <person name="Ransome R.D."/>
            <person name="Dechmann D.K.N."/>
            <person name="Locatelli A.G."/>
            <person name="Puechmaille S.J."/>
            <person name="Fedrigo O."/>
            <person name="Jarvis E.D."/>
            <person name="Hiller M."/>
            <person name="Vernes S.C."/>
            <person name="Myers E.W."/>
            <person name="Teeling E.C."/>
        </authorList>
    </citation>
    <scope>NUCLEOTIDE SEQUENCE [LARGE SCALE GENOMIC DNA]</scope>
    <source>
        <strain evidence="2">Bat1K_MPI-CBG_1</strain>
    </source>
</reference>
<protein>
    <submittedName>
        <fullName evidence="2">Uncharacterized protein</fullName>
    </submittedName>
</protein>
<dbReference type="PANTHER" id="PTHR44826">
    <property type="entry name" value="SPORE COAT PROTEIN SP85"/>
    <property type="match status" value="1"/>
</dbReference>
<feature type="compositionally biased region" description="Low complexity" evidence="1">
    <location>
        <begin position="122"/>
        <end position="140"/>
    </location>
</feature>
<dbReference type="PANTHER" id="PTHR44826:SF5">
    <property type="entry name" value="DYNEIN HEAVY CHAIN"/>
    <property type="match status" value="1"/>
</dbReference>
<sequence>MWEVGWGWAPGRGSPALCSSPAECGGVLGLPLPAPRRHGHSLTTAAGERSGLWRRRWWLNCRAGEGHGDPTSAGGQDRGEGQPVPREDRGAWSHWSVHTPLHPSSTHPLIHSLIHPSVHPSSIHPSIHPSSTSPTHSFIHASTHSPTHSFIRSSTLLSIHPSTHPPICVCSSQGCSLLRLPRGGNLGPRLSSPLRDVSELEGPGEPSPSGEELCPAEPAPSGGQS</sequence>
<feature type="region of interest" description="Disordered" evidence="1">
    <location>
        <begin position="185"/>
        <end position="225"/>
    </location>
</feature>
<evidence type="ECO:0000313" key="3">
    <source>
        <dbReference type="Proteomes" id="UP000664940"/>
    </source>
</evidence>
<dbReference type="Proteomes" id="UP000664940">
    <property type="component" value="Unassembled WGS sequence"/>
</dbReference>
<feature type="compositionally biased region" description="Basic and acidic residues" evidence="1">
    <location>
        <begin position="77"/>
        <end position="89"/>
    </location>
</feature>
<proteinExistence type="predicted"/>
<feature type="compositionally biased region" description="Low complexity" evidence="1">
    <location>
        <begin position="200"/>
        <end position="213"/>
    </location>
</feature>